<dbReference type="SUPFAM" id="SSF49879">
    <property type="entry name" value="SMAD/FHA domain"/>
    <property type="match status" value="1"/>
</dbReference>
<evidence type="ECO:0000313" key="5">
    <source>
        <dbReference type="EMBL" id="MBD8011526.1"/>
    </source>
</evidence>
<dbReference type="PROSITE" id="PS50006">
    <property type="entry name" value="FHA_DOMAIN"/>
    <property type="match status" value="1"/>
</dbReference>
<feature type="region of interest" description="Disordered" evidence="2">
    <location>
        <begin position="358"/>
        <end position="444"/>
    </location>
</feature>
<dbReference type="Pfam" id="PF18936">
    <property type="entry name" value="DUF5684"/>
    <property type="match status" value="1"/>
</dbReference>
<feature type="compositionally biased region" description="Low complexity" evidence="2">
    <location>
        <begin position="275"/>
        <end position="286"/>
    </location>
</feature>
<feature type="transmembrane region" description="Helical" evidence="3">
    <location>
        <begin position="110"/>
        <end position="130"/>
    </location>
</feature>
<evidence type="ECO:0000313" key="6">
    <source>
        <dbReference type="Proteomes" id="UP000611521"/>
    </source>
</evidence>
<reference evidence="5 6" key="1">
    <citation type="submission" date="2020-08" db="EMBL/GenBank/DDBJ databases">
        <title>A Genomic Blueprint of the Chicken Gut Microbiome.</title>
        <authorList>
            <person name="Gilroy R."/>
            <person name="Ravi A."/>
            <person name="Getino M."/>
            <person name="Pursley I."/>
            <person name="Horton D.L."/>
            <person name="Alikhan N.-F."/>
            <person name="Baker D."/>
            <person name="Gharbi K."/>
            <person name="Hall N."/>
            <person name="Watson M."/>
            <person name="Adriaenssens E.M."/>
            <person name="Foster-Nyarko E."/>
            <person name="Jarju S."/>
            <person name="Secka A."/>
            <person name="Antonio M."/>
            <person name="Oren A."/>
            <person name="Chaudhuri R."/>
            <person name="La Ragione R.M."/>
            <person name="Hildebrand F."/>
            <person name="Pallen M.J."/>
        </authorList>
    </citation>
    <scope>NUCLEOTIDE SEQUENCE [LARGE SCALE GENOMIC DNA]</scope>
    <source>
        <strain evidence="5 6">Re1</strain>
    </source>
</reference>
<evidence type="ECO:0000256" key="2">
    <source>
        <dbReference type="SAM" id="MobiDB-lite"/>
    </source>
</evidence>
<keyword evidence="6" id="KW-1185">Reference proteome</keyword>
<keyword evidence="1" id="KW-0597">Phosphoprotein</keyword>
<comment type="caution">
    <text evidence="5">The sequence shown here is derived from an EMBL/GenBank/DDBJ whole genome shotgun (WGS) entry which is preliminary data.</text>
</comment>
<dbReference type="EMBL" id="JACSPX010000001">
    <property type="protein sequence ID" value="MBD8011526.1"/>
    <property type="molecule type" value="Genomic_DNA"/>
</dbReference>
<dbReference type="RefSeq" id="WP_191712214.1">
    <property type="nucleotide sequence ID" value="NZ_JACSPX010000001.1"/>
</dbReference>
<dbReference type="Gene3D" id="2.60.200.20">
    <property type="match status" value="1"/>
</dbReference>
<proteinExistence type="predicted"/>
<evidence type="ECO:0000256" key="1">
    <source>
        <dbReference type="ARBA" id="ARBA00022553"/>
    </source>
</evidence>
<keyword evidence="3" id="KW-1133">Transmembrane helix</keyword>
<gene>
    <name evidence="5" type="ORF">H9633_04360</name>
</gene>
<evidence type="ECO:0000256" key="3">
    <source>
        <dbReference type="SAM" id="Phobius"/>
    </source>
</evidence>
<feature type="transmembrane region" description="Helical" evidence="3">
    <location>
        <begin position="76"/>
        <end position="98"/>
    </location>
</feature>
<evidence type="ECO:0000259" key="4">
    <source>
        <dbReference type="PROSITE" id="PS50006"/>
    </source>
</evidence>
<keyword evidence="3" id="KW-0812">Transmembrane</keyword>
<dbReference type="InterPro" id="IPR000253">
    <property type="entry name" value="FHA_dom"/>
</dbReference>
<feature type="compositionally biased region" description="Low complexity" evidence="2">
    <location>
        <begin position="358"/>
        <end position="409"/>
    </location>
</feature>
<feature type="compositionally biased region" description="Pro residues" evidence="2">
    <location>
        <begin position="166"/>
        <end position="175"/>
    </location>
</feature>
<feature type="region of interest" description="Disordered" evidence="2">
    <location>
        <begin position="145"/>
        <end position="187"/>
    </location>
</feature>
<feature type="region of interest" description="Disordered" evidence="2">
    <location>
        <begin position="201"/>
        <end position="345"/>
    </location>
</feature>
<organism evidence="5 6">
    <name type="scientific">Microbacterium commune</name>
    <dbReference type="NCBI Taxonomy" id="2762219"/>
    <lineage>
        <taxon>Bacteria</taxon>
        <taxon>Bacillati</taxon>
        <taxon>Actinomycetota</taxon>
        <taxon>Actinomycetes</taxon>
        <taxon>Micrococcales</taxon>
        <taxon>Microbacteriaceae</taxon>
        <taxon>Microbacterium</taxon>
    </lineage>
</organism>
<feature type="domain" description="FHA" evidence="4">
    <location>
        <begin position="477"/>
        <end position="528"/>
    </location>
</feature>
<sequence>MNALADPRSFETAAGGGMPVPTLVVIAAYLIVGLGVYIWYAIALSKLFTRLGEEGWKGWIPVLNEATILTLGGKPAWNAVLLFIPIVQLYGLFVKILAVHRINQRFDRGAGMTVLAVLLPPAWATVLVAGPPPYPEGDRLAGIRPGPLRKPADAGPVDSHGYLAPPILPPGPVAPPARTEPGDRGTAAGVAAMPAHAASVIPPLAPPLEPAPTAAPPASPDSSAAPADRAARPQDPERGSGSAALIESVPWTSGQPGVTGPPPPPPATAMSPIESAPAVPAASAPAAPAPPPAPARPAVSAAPAAVDTTDSTDLPAPGDAAASVDAPQTRASARLLHQPTAESARAALPDAEAAPLVHPAPAAPAAPGEDSTAASDAATADTVDAPPAVRRAGDADSPFAPPAGAASPPVTRADLAAQVRPAPPAAAAPPAGIPAPAPTADEDEEFDATVVVSRRRGARRVLVLDDGRRFALSATSIVIGRNPEGQPGEQRLPIPDRTRTLSKTHARLVVQGDEWRLTDLRSTNGVVVVADDGAETLLDPGESVIGAGRFILGEVGMHVAVESGA</sequence>
<name>A0ABR8W4E7_9MICO</name>
<feature type="compositionally biased region" description="Pro residues" evidence="2">
    <location>
        <begin position="421"/>
        <end position="437"/>
    </location>
</feature>
<keyword evidence="3" id="KW-0472">Membrane</keyword>
<dbReference type="InterPro" id="IPR043739">
    <property type="entry name" value="DUF5684"/>
</dbReference>
<feature type="transmembrane region" description="Helical" evidence="3">
    <location>
        <begin position="20"/>
        <end position="42"/>
    </location>
</feature>
<accession>A0ABR8W4E7</accession>
<dbReference type="Pfam" id="PF00498">
    <property type="entry name" value="FHA"/>
    <property type="match status" value="1"/>
</dbReference>
<protein>
    <submittedName>
        <fullName evidence="5">FHA domain-containing protein</fullName>
    </submittedName>
</protein>
<feature type="compositionally biased region" description="Basic and acidic residues" evidence="2">
    <location>
        <begin position="229"/>
        <end position="238"/>
    </location>
</feature>
<feature type="compositionally biased region" description="Pro residues" evidence="2">
    <location>
        <begin position="203"/>
        <end position="219"/>
    </location>
</feature>
<dbReference type="InterPro" id="IPR008984">
    <property type="entry name" value="SMAD_FHA_dom_sf"/>
</dbReference>
<feature type="compositionally biased region" description="Low complexity" evidence="2">
    <location>
        <begin position="296"/>
        <end position="306"/>
    </location>
</feature>
<dbReference type="Proteomes" id="UP000611521">
    <property type="component" value="Unassembled WGS sequence"/>
</dbReference>
<dbReference type="CDD" id="cd00060">
    <property type="entry name" value="FHA"/>
    <property type="match status" value="1"/>
</dbReference>